<dbReference type="SFLD" id="SFLDS00003">
    <property type="entry name" value="Haloacid_Dehalogenase"/>
    <property type="match status" value="1"/>
</dbReference>
<dbReference type="Gene3D" id="3.40.50.1000">
    <property type="entry name" value="HAD superfamily/HAD-like"/>
    <property type="match status" value="1"/>
</dbReference>
<dbReference type="Pfam" id="PF00702">
    <property type="entry name" value="Hydrolase"/>
    <property type="match status" value="1"/>
</dbReference>
<dbReference type="AlphaFoldDB" id="A0A1G2JMV3"/>
<dbReference type="Proteomes" id="UP000178935">
    <property type="component" value="Unassembled WGS sequence"/>
</dbReference>
<name>A0A1G2JMV3_9BACT</name>
<dbReference type="InterPro" id="IPR023214">
    <property type="entry name" value="HAD_sf"/>
</dbReference>
<dbReference type="Gene3D" id="1.10.150.240">
    <property type="entry name" value="Putative phosphatase, domain 2"/>
    <property type="match status" value="1"/>
</dbReference>
<dbReference type="SUPFAM" id="SSF56784">
    <property type="entry name" value="HAD-like"/>
    <property type="match status" value="1"/>
</dbReference>
<organism evidence="1 2">
    <name type="scientific">Candidatus Staskawiczbacteria bacterium RIFOXYD1_FULL_32_13</name>
    <dbReference type="NCBI Taxonomy" id="1802234"/>
    <lineage>
        <taxon>Bacteria</taxon>
        <taxon>Candidatus Staskawicziibacteriota</taxon>
    </lineage>
</organism>
<reference evidence="1 2" key="1">
    <citation type="journal article" date="2016" name="Nat. Commun.">
        <title>Thousands of microbial genomes shed light on interconnected biogeochemical processes in an aquifer system.</title>
        <authorList>
            <person name="Anantharaman K."/>
            <person name="Brown C.T."/>
            <person name="Hug L.A."/>
            <person name="Sharon I."/>
            <person name="Castelle C.J."/>
            <person name="Probst A.J."/>
            <person name="Thomas B.C."/>
            <person name="Singh A."/>
            <person name="Wilkins M.J."/>
            <person name="Karaoz U."/>
            <person name="Brodie E.L."/>
            <person name="Williams K.H."/>
            <person name="Hubbard S.S."/>
            <person name="Banfield J.F."/>
        </authorList>
    </citation>
    <scope>NUCLEOTIDE SEQUENCE [LARGE SCALE GENOMIC DNA]</scope>
</reference>
<dbReference type="InterPro" id="IPR023198">
    <property type="entry name" value="PGP-like_dom2"/>
</dbReference>
<proteinExistence type="predicted"/>
<dbReference type="EMBL" id="MHPU01000023">
    <property type="protein sequence ID" value="OGZ88454.1"/>
    <property type="molecule type" value="Genomic_DNA"/>
</dbReference>
<protein>
    <recommendedName>
        <fullName evidence="3">FCP1 homology domain-containing protein</fullName>
    </recommendedName>
</protein>
<comment type="caution">
    <text evidence="1">The sequence shown here is derived from an EMBL/GenBank/DDBJ whole genome shotgun (WGS) entry which is preliminary data.</text>
</comment>
<evidence type="ECO:0000313" key="2">
    <source>
        <dbReference type="Proteomes" id="UP000178935"/>
    </source>
</evidence>
<gene>
    <name evidence="1" type="ORF">A2561_00450</name>
</gene>
<evidence type="ECO:0000313" key="1">
    <source>
        <dbReference type="EMBL" id="OGZ88454.1"/>
    </source>
</evidence>
<accession>A0A1G2JMV3</accession>
<evidence type="ECO:0008006" key="3">
    <source>
        <dbReference type="Google" id="ProtNLM"/>
    </source>
</evidence>
<dbReference type="SFLD" id="SFLDG01129">
    <property type="entry name" value="C1.5:_HAD__Beta-PGM__Phosphata"/>
    <property type="match status" value="1"/>
</dbReference>
<sequence>MKTIIFDIDGTLTDMWPIEEAVLLYMTNGKYKEKINALKLSGISDTYKIYKQVWDKNISKKNYFNFYNKSFNKLIINNKLPAVKKYPLVKWIRNNVNKYNFVYATGGQRLETLYVLRKLGLLAYFDIKNSIDKSNCRFSKKTGIPFNMIKKKFNDCLLITDSRNDCTGAVLVKVPFIL</sequence>
<dbReference type="InterPro" id="IPR036412">
    <property type="entry name" value="HAD-like_sf"/>
</dbReference>